<feature type="region of interest" description="Disordered" evidence="10">
    <location>
        <begin position="612"/>
        <end position="745"/>
    </location>
</feature>
<evidence type="ECO:0000256" key="5">
    <source>
        <dbReference type="ARBA" id="ARBA00022833"/>
    </source>
</evidence>
<evidence type="ECO:0000256" key="8">
    <source>
        <dbReference type="ARBA" id="ARBA00023242"/>
    </source>
</evidence>
<feature type="region of interest" description="Disordered" evidence="10">
    <location>
        <begin position="411"/>
        <end position="449"/>
    </location>
</feature>
<keyword evidence="4 9" id="KW-0863">Zinc-finger</keyword>
<evidence type="ECO:0000256" key="9">
    <source>
        <dbReference type="PROSITE-ProRule" id="PRU00042"/>
    </source>
</evidence>
<dbReference type="InterPro" id="IPR051007">
    <property type="entry name" value="creA/MIG_C2H2-ZnF"/>
</dbReference>
<dbReference type="PROSITE" id="PS50157">
    <property type="entry name" value="ZINC_FINGER_C2H2_2"/>
    <property type="match status" value="1"/>
</dbReference>
<evidence type="ECO:0000256" key="7">
    <source>
        <dbReference type="ARBA" id="ARBA00023163"/>
    </source>
</evidence>
<dbReference type="EMBL" id="BPWL01000008">
    <property type="protein sequence ID" value="GJJ13460.1"/>
    <property type="molecule type" value="Genomic_DNA"/>
</dbReference>
<feature type="region of interest" description="Disordered" evidence="10">
    <location>
        <begin position="1"/>
        <end position="21"/>
    </location>
</feature>
<feature type="compositionally biased region" description="Polar residues" evidence="10">
    <location>
        <begin position="731"/>
        <end position="742"/>
    </location>
</feature>
<dbReference type="PANTHER" id="PTHR47428">
    <property type="entry name" value="REGULATORY PROTEIN MIG1-RELATED"/>
    <property type="match status" value="1"/>
</dbReference>
<dbReference type="GO" id="GO:0005737">
    <property type="term" value="C:cytoplasm"/>
    <property type="evidence" value="ECO:0007669"/>
    <property type="project" value="TreeGrafter"/>
</dbReference>
<keyword evidence="13" id="KW-1185">Reference proteome</keyword>
<dbReference type="GO" id="GO:0008270">
    <property type="term" value="F:zinc ion binding"/>
    <property type="evidence" value="ECO:0007669"/>
    <property type="project" value="UniProtKB-KW"/>
</dbReference>
<evidence type="ECO:0000256" key="3">
    <source>
        <dbReference type="ARBA" id="ARBA00022737"/>
    </source>
</evidence>
<feature type="region of interest" description="Disordered" evidence="10">
    <location>
        <begin position="465"/>
        <end position="487"/>
    </location>
</feature>
<evidence type="ECO:0000256" key="4">
    <source>
        <dbReference type="ARBA" id="ARBA00022771"/>
    </source>
</evidence>
<proteinExistence type="predicted"/>
<keyword evidence="7" id="KW-0804">Transcription</keyword>
<dbReference type="SUPFAM" id="SSF57667">
    <property type="entry name" value="beta-beta-alpha zinc fingers"/>
    <property type="match status" value="1"/>
</dbReference>
<gene>
    <name evidence="12" type="ORF">Clacol_007714</name>
</gene>
<keyword evidence="2" id="KW-0479">Metal-binding</keyword>
<comment type="subcellular location">
    <subcellularLocation>
        <location evidence="1">Nucleus</location>
    </subcellularLocation>
</comment>
<organism evidence="12 13">
    <name type="scientific">Clathrus columnatus</name>
    <dbReference type="NCBI Taxonomy" id="1419009"/>
    <lineage>
        <taxon>Eukaryota</taxon>
        <taxon>Fungi</taxon>
        <taxon>Dikarya</taxon>
        <taxon>Basidiomycota</taxon>
        <taxon>Agaricomycotina</taxon>
        <taxon>Agaricomycetes</taxon>
        <taxon>Phallomycetidae</taxon>
        <taxon>Phallales</taxon>
        <taxon>Clathraceae</taxon>
        <taxon>Clathrus</taxon>
    </lineage>
</organism>
<feature type="region of interest" description="Disordered" evidence="10">
    <location>
        <begin position="285"/>
        <end position="333"/>
    </location>
</feature>
<feature type="region of interest" description="Disordered" evidence="10">
    <location>
        <begin position="805"/>
        <end position="838"/>
    </location>
</feature>
<evidence type="ECO:0000313" key="12">
    <source>
        <dbReference type="EMBL" id="GJJ13460.1"/>
    </source>
</evidence>
<dbReference type="PROSITE" id="PS00028">
    <property type="entry name" value="ZINC_FINGER_C2H2_1"/>
    <property type="match status" value="1"/>
</dbReference>
<sequence length="851" mass="92246">MRGEDLAKTHQPPPPPIRHRNSAYHQTSILSLAMSSTPDNAQIGSTSEKPSIRPYKCPYPLCGRAFARLEHQFACGFPGCEKKFSRSDELTRHSRIHGADKNARKERKEKECHGDDWDLNFSHSEDRYRKRVRGSSGPDEVDNMYNNYPIYHSPQDIGSSFSDPLTDLQELELAEARRRAEYEQRHAQLLRNASRSLTLGSSNKVRLSKSAGTSPVLAPFGYSSEVDHGDASSYSSPIHPQSVHGSCYLEDAAVTTGVPFSPACHHEDCHKSYRKVLKASRRNSGPALLVPVPPLTLDHRVSNSNSPPPSGSAGTSSRHSSNTGRLVIPPSSPGAISHSHGYFPYPRPSPIATDKDRGVDAYYIGGTDYPQGLSPSLSSQGDNNSNNNNSFYSPPIHGSISQSFERAALSSSTTVQAHNTPSASPFLRPLQSLGLESPCDSPNLGGQNALHLTGKEMDVVIERNKGGRSNGDIHNNGGKRRDSNSTVTQRDYYYFSRPPHLKAVLPQVKSESTPTSPTWRYHSRMAYGSDTSSHISGGGGGGGGGASSPPLLDVGMSALSSPPSPSMHSAKIRRGLQPNGHNHLAHSVRMAFSMTPINNRLDLKTGQQMYQYQQGQGQGQGYSQHVPGGLQQQHHPHHLTHAQQQQQHHHHHYPPSHQQQQQQQLSIHSNSSSSVSPASSSSVHSGSGSGNGSVLHTPPTNGSYFAYSSHPPSRSGSPPIMLPPLSSSTPHSAATTISSRAPSPSGYITLPPLKVQNQNLLGVETTTSTNGTKNTSVVPSNGTSLDTSVIVDEEDDASSMMIAIQQQQQQQQDRPRSNELMNGHHHHHQSGNVGERIKLPGFSEIIRVTDQ</sequence>
<keyword evidence="6" id="KW-0805">Transcription regulation</keyword>
<feature type="compositionally biased region" description="Low complexity" evidence="10">
    <location>
        <begin position="612"/>
        <end position="633"/>
    </location>
</feature>
<feature type="region of interest" description="Disordered" evidence="10">
    <location>
        <begin position="372"/>
        <end position="398"/>
    </location>
</feature>
<evidence type="ECO:0000313" key="13">
    <source>
        <dbReference type="Proteomes" id="UP001050691"/>
    </source>
</evidence>
<dbReference type="GO" id="GO:0000978">
    <property type="term" value="F:RNA polymerase II cis-regulatory region sequence-specific DNA binding"/>
    <property type="evidence" value="ECO:0007669"/>
    <property type="project" value="TreeGrafter"/>
</dbReference>
<dbReference type="GO" id="GO:0000433">
    <property type="term" value="P:carbon catabolite repression of transcription from RNA polymerase II promoter by glucose"/>
    <property type="evidence" value="ECO:0007669"/>
    <property type="project" value="TreeGrafter"/>
</dbReference>
<feature type="region of interest" description="Disordered" evidence="10">
    <location>
        <begin position="530"/>
        <end position="581"/>
    </location>
</feature>
<dbReference type="AlphaFoldDB" id="A0AAV5AKR2"/>
<evidence type="ECO:0000256" key="1">
    <source>
        <dbReference type="ARBA" id="ARBA00004123"/>
    </source>
</evidence>
<dbReference type="InterPro" id="IPR036236">
    <property type="entry name" value="Znf_C2H2_sf"/>
</dbReference>
<dbReference type="Gene3D" id="3.30.160.60">
    <property type="entry name" value="Classic Zinc Finger"/>
    <property type="match status" value="1"/>
</dbReference>
<feature type="compositionally biased region" description="Gly residues" evidence="10">
    <location>
        <begin position="536"/>
        <end position="546"/>
    </location>
</feature>
<evidence type="ECO:0000256" key="6">
    <source>
        <dbReference type="ARBA" id="ARBA00023015"/>
    </source>
</evidence>
<evidence type="ECO:0000256" key="10">
    <source>
        <dbReference type="SAM" id="MobiDB-lite"/>
    </source>
</evidence>
<dbReference type="Pfam" id="PF00096">
    <property type="entry name" value="zf-C2H2"/>
    <property type="match status" value="1"/>
</dbReference>
<keyword evidence="8" id="KW-0539">Nucleus</keyword>
<feature type="compositionally biased region" description="Low complexity" evidence="10">
    <location>
        <begin position="311"/>
        <end position="321"/>
    </location>
</feature>
<evidence type="ECO:0000256" key="2">
    <source>
        <dbReference type="ARBA" id="ARBA00022723"/>
    </source>
</evidence>
<feature type="compositionally biased region" description="Low complexity" evidence="10">
    <location>
        <begin position="655"/>
        <end position="696"/>
    </location>
</feature>
<evidence type="ECO:0000259" key="11">
    <source>
        <dbReference type="PROSITE" id="PS50157"/>
    </source>
</evidence>
<feature type="domain" description="C2H2-type" evidence="11">
    <location>
        <begin position="73"/>
        <end position="102"/>
    </location>
</feature>
<dbReference type="GO" id="GO:0005634">
    <property type="term" value="C:nucleus"/>
    <property type="evidence" value="ECO:0007669"/>
    <property type="project" value="UniProtKB-SubCell"/>
</dbReference>
<name>A0AAV5AKR2_9AGAM</name>
<feature type="region of interest" description="Disordered" evidence="10">
    <location>
        <begin position="765"/>
        <end position="784"/>
    </location>
</feature>
<feature type="compositionally biased region" description="Polar residues" evidence="10">
    <location>
        <begin position="411"/>
        <end position="423"/>
    </location>
</feature>
<feature type="compositionally biased region" description="Low complexity" evidence="10">
    <location>
        <begin position="765"/>
        <end position="776"/>
    </location>
</feature>
<keyword evidence="5" id="KW-0862">Zinc</keyword>
<keyword evidence="3" id="KW-0677">Repeat</keyword>
<dbReference type="SMART" id="SM00355">
    <property type="entry name" value="ZnF_C2H2"/>
    <property type="match status" value="1"/>
</dbReference>
<accession>A0AAV5AKR2</accession>
<dbReference type="PANTHER" id="PTHR47428:SF1">
    <property type="entry name" value="REGULATORY PROTEIN MIG1-RELATED"/>
    <property type="match status" value="1"/>
</dbReference>
<feature type="compositionally biased region" description="Low complexity" evidence="10">
    <location>
        <begin position="708"/>
        <end position="730"/>
    </location>
</feature>
<protein>
    <recommendedName>
        <fullName evidence="11">C2H2-type domain-containing protein</fullName>
    </recommendedName>
</protein>
<feature type="compositionally biased region" description="Low complexity" evidence="10">
    <location>
        <begin position="376"/>
        <end position="393"/>
    </location>
</feature>
<dbReference type="Proteomes" id="UP001050691">
    <property type="component" value="Unassembled WGS sequence"/>
</dbReference>
<comment type="caution">
    <text evidence="12">The sequence shown here is derived from an EMBL/GenBank/DDBJ whole genome shotgun (WGS) entry which is preliminary data.</text>
</comment>
<dbReference type="InterPro" id="IPR013087">
    <property type="entry name" value="Znf_C2H2_type"/>
</dbReference>
<reference evidence="12" key="1">
    <citation type="submission" date="2021-10" db="EMBL/GenBank/DDBJ databases">
        <title>De novo Genome Assembly of Clathrus columnatus (Basidiomycota, Fungi) Using Illumina and Nanopore Sequence Data.</title>
        <authorList>
            <person name="Ogiso-Tanaka E."/>
            <person name="Itagaki H."/>
            <person name="Hosoya T."/>
            <person name="Hosaka K."/>
        </authorList>
    </citation>
    <scope>NUCLEOTIDE SEQUENCE</scope>
    <source>
        <strain evidence="12">MO-923</strain>
    </source>
</reference>